<dbReference type="OrthoDB" id="1938922at2759"/>
<accession>A0A9Q1JX08</accession>
<dbReference type="InterPro" id="IPR005162">
    <property type="entry name" value="Retrotrans_gag_dom"/>
</dbReference>
<reference evidence="2" key="1">
    <citation type="submission" date="2022-04" db="EMBL/GenBank/DDBJ databases">
        <title>Carnegiea gigantea Genome sequencing and assembly v2.</title>
        <authorList>
            <person name="Copetti D."/>
            <person name="Sanderson M.J."/>
            <person name="Burquez A."/>
            <person name="Wojciechowski M.F."/>
        </authorList>
    </citation>
    <scope>NUCLEOTIDE SEQUENCE</scope>
    <source>
        <strain evidence="2">SGP5-SGP5p</strain>
        <tissue evidence="2">Aerial part</tissue>
    </source>
</reference>
<dbReference type="AlphaFoldDB" id="A0A9Q1JX08"/>
<evidence type="ECO:0000259" key="1">
    <source>
        <dbReference type="Pfam" id="PF03732"/>
    </source>
</evidence>
<comment type="caution">
    <text evidence="2">The sequence shown here is derived from an EMBL/GenBank/DDBJ whole genome shotgun (WGS) entry which is preliminary data.</text>
</comment>
<keyword evidence="3" id="KW-1185">Reference proteome</keyword>
<gene>
    <name evidence="2" type="ORF">Cgig2_033507</name>
</gene>
<dbReference type="Pfam" id="PF03732">
    <property type="entry name" value="Retrotrans_gag"/>
    <property type="match status" value="1"/>
</dbReference>
<evidence type="ECO:0000313" key="3">
    <source>
        <dbReference type="Proteomes" id="UP001153076"/>
    </source>
</evidence>
<dbReference type="InterPro" id="IPR021109">
    <property type="entry name" value="Peptidase_aspartic_dom_sf"/>
</dbReference>
<protein>
    <recommendedName>
        <fullName evidence="1">Retrotransposon gag domain-containing protein</fullName>
    </recommendedName>
</protein>
<dbReference type="CDD" id="cd00303">
    <property type="entry name" value="retropepsin_like"/>
    <property type="match status" value="1"/>
</dbReference>
<dbReference type="Proteomes" id="UP001153076">
    <property type="component" value="Unassembled WGS sequence"/>
</dbReference>
<proteinExistence type="predicted"/>
<evidence type="ECO:0000313" key="2">
    <source>
        <dbReference type="EMBL" id="KAJ8432634.1"/>
    </source>
</evidence>
<sequence length="327" mass="36771">MENQLKALLEQLEAQNQKIAEMSNVQQEFLEKIMDLMKDKNVEVSDEVSSHYDWTSFKFLPKLEFPNFDGTSPRNWRADAASIHLLGRAETWFASYIAVEKQVDWSDFIVDVCSRFKEELGSKVVEDFHKLHQWGSLDEYLEKSFGTGSSRGNTYSGSFASGVAKPASQSFRPTRVITAVERADKIVEGLCYFCDQPYERGYKCPTKKSQLFLVEVPAEVDEDEGVDEHNDATEVEGQPVGFGLIETEPCISLQAINGVQGFQTMSVTGHVGKKSIQILVDSGSTHNFVDVRLAQRLGRKMESIHLQPISVAAGSELKCKYICRKFT</sequence>
<dbReference type="Gene3D" id="2.40.70.10">
    <property type="entry name" value="Acid Proteases"/>
    <property type="match status" value="1"/>
</dbReference>
<dbReference type="EMBL" id="JAKOGI010000595">
    <property type="protein sequence ID" value="KAJ8432634.1"/>
    <property type="molecule type" value="Genomic_DNA"/>
</dbReference>
<feature type="domain" description="Retrotransposon gag" evidence="1">
    <location>
        <begin position="80"/>
        <end position="143"/>
    </location>
</feature>
<name>A0A9Q1JX08_9CARY</name>
<organism evidence="2 3">
    <name type="scientific">Carnegiea gigantea</name>
    <dbReference type="NCBI Taxonomy" id="171969"/>
    <lineage>
        <taxon>Eukaryota</taxon>
        <taxon>Viridiplantae</taxon>
        <taxon>Streptophyta</taxon>
        <taxon>Embryophyta</taxon>
        <taxon>Tracheophyta</taxon>
        <taxon>Spermatophyta</taxon>
        <taxon>Magnoliopsida</taxon>
        <taxon>eudicotyledons</taxon>
        <taxon>Gunneridae</taxon>
        <taxon>Pentapetalae</taxon>
        <taxon>Caryophyllales</taxon>
        <taxon>Cactineae</taxon>
        <taxon>Cactaceae</taxon>
        <taxon>Cactoideae</taxon>
        <taxon>Echinocereeae</taxon>
        <taxon>Carnegiea</taxon>
    </lineage>
</organism>